<feature type="coiled-coil region" evidence="1">
    <location>
        <begin position="52"/>
        <end position="93"/>
    </location>
</feature>
<dbReference type="CDD" id="cd22191">
    <property type="entry name" value="DPBB_RlpA_EXP_N-like"/>
    <property type="match status" value="1"/>
</dbReference>
<gene>
    <name evidence="3" type="ORF">DMP08_11395</name>
</gene>
<dbReference type="PROSITE" id="PS51257">
    <property type="entry name" value="PROKAR_LIPOPROTEIN"/>
    <property type="match status" value="1"/>
</dbReference>
<dbReference type="Gene3D" id="2.40.40.10">
    <property type="entry name" value="RlpA-like domain"/>
    <property type="match status" value="1"/>
</dbReference>
<dbReference type="InterPro" id="IPR036908">
    <property type="entry name" value="RlpA-like_sf"/>
</dbReference>
<organism evidence="3 4">
    <name type="scientific">Paraeggerthella hongkongensis</name>
    <dbReference type="NCBI Taxonomy" id="230658"/>
    <lineage>
        <taxon>Bacteria</taxon>
        <taxon>Bacillati</taxon>
        <taxon>Actinomycetota</taxon>
        <taxon>Coriobacteriia</taxon>
        <taxon>Eggerthellales</taxon>
        <taxon>Eggerthellaceae</taxon>
        <taxon>Paraeggerthella</taxon>
    </lineage>
</organism>
<evidence type="ECO:0000313" key="3">
    <source>
        <dbReference type="EMBL" id="RNL39127.1"/>
    </source>
</evidence>
<dbReference type="RefSeq" id="WP_123193004.1">
    <property type="nucleotide sequence ID" value="NZ_QICD01000034.1"/>
</dbReference>
<proteinExistence type="predicted"/>
<accession>A0A3N0AW76</accession>
<evidence type="ECO:0000256" key="1">
    <source>
        <dbReference type="SAM" id="Coils"/>
    </source>
</evidence>
<dbReference type="EMBL" id="QICD01000034">
    <property type="protein sequence ID" value="RNL39127.1"/>
    <property type="molecule type" value="Genomic_DNA"/>
</dbReference>
<name>A0A3N0AW76_9ACTN</name>
<evidence type="ECO:0000256" key="2">
    <source>
        <dbReference type="SAM" id="MobiDB-lite"/>
    </source>
</evidence>
<protein>
    <submittedName>
        <fullName evidence="3">Uncharacterized protein</fullName>
    </submittedName>
</protein>
<feature type="region of interest" description="Disordered" evidence="2">
    <location>
        <begin position="195"/>
        <end position="214"/>
    </location>
</feature>
<dbReference type="Proteomes" id="UP000278632">
    <property type="component" value="Unassembled WGS sequence"/>
</dbReference>
<feature type="compositionally biased region" description="Gly residues" evidence="2">
    <location>
        <begin position="260"/>
        <end position="278"/>
    </location>
</feature>
<feature type="compositionally biased region" description="Pro residues" evidence="2">
    <location>
        <begin position="242"/>
        <end position="256"/>
    </location>
</feature>
<sequence>MRVFSRAALLLAAVLTAIALAGFLALGCFAWADEDAQASAAQKAVDDAHSSLSTAESRMAELSSDYDTLKQEIDKLQTQIDDMAAEVLEAQKAVVEGRAAVGKLAVYEYRSGGSARSLVELVLGAGDFSDLLRNMSYLSSIMTYQADEVAAQQERSKRFQDLADSLNFQKDEQEKKLAELEAKKAEAQKVVADASSRLQNAESDQASRLAELQRKAEEMAAAGAVTDPVEVEDANTVDRPSVVPPSTPVEPDPDPVVPDTGGGSGGGSSGGSGGGSGESPGESTAGWSTGVASAYGGSTDPYTPNPGITAAGAVCDDWSMGVAVPMAWPNYWQYYGRTVEISYAGQTVFATINDCGGMDGGRRSLDLQPGVWKAFGYSSCLDWGLRTVSYRIL</sequence>
<evidence type="ECO:0000313" key="4">
    <source>
        <dbReference type="Proteomes" id="UP000278632"/>
    </source>
</evidence>
<dbReference type="SUPFAM" id="SSF50685">
    <property type="entry name" value="Barwin-like endoglucanases"/>
    <property type="match status" value="1"/>
</dbReference>
<feature type="region of interest" description="Disordered" evidence="2">
    <location>
        <begin position="219"/>
        <end position="292"/>
    </location>
</feature>
<reference evidence="4" key="1">
    <citation type="submission" date="2018-05" db="EMBL/GenBank/DDBJ databases">
        <title>Genome Sequencing of selected type strains of the family Eggerthellaceae.</title>
        <authorList>
            <person name="Danylec N."/>
            <person name="Stoll D.A."/>
            <person name="Doetsch A."/>
            <person name="Huch M."/>
        </authorList>
    </citation>
    <scope>NUCLEOTIDE SEQUENCE [LARGE SCALE GENOMIC DNA]</scope>
    <source>
        <strain evidence="4">DSM 16106</strain>
    </source>
</reference>
<dbReference type="AlphaFoldDB" id="A0A3N0AW76"/>
<keyword evidence="4" id="KW-1185">Reference proteome</keyword>
<dbReference type="OrthoDB" id="1404170at2"/>
<keyword evidence="1" id="KW-0175">Coiled coil</keyword>
<dbReference type="Gene3D" id="6.10.250.3150">
    <property type="match status" value="1"/>
</dbReference>
<comment type="caution">
    <text evidence="3">The sequence shown here is derived from an EMBL/GenBank/DDBJ whole genome shotgun (WGS) entry which is preliminary data.</text>
</comment>
<feature type="compositionally biased region" description="Polar residues" evidence="2">
    <location>
        <begin position="196"/>
        <end position="206"/>
    </location>
</feature>